<dbReference type="NCBIfam" id="TIGR02595">
    <property type="entry name" value="PEP_CTERM"/>
    <property type="match status" value="1"/>
</dbReference>
<proteinExistence type="predicted"/>
<dbReference type="KEGG" id="llh:I41_35920"/>
<protein>
    <submittedName>
        <fullName evidence="2">PEP-CTERM motif protein</fullName>
    </submittedName>
</protein>
<organism evidence="2 3">
    <name type="scientific">Lacipirellula limnantheis</name>
    <dbReference type="NCBI Taxonomy" id="2528024"/>
    <lineage>
        <taxon>Bacteria</taxon>
        <taxon>Pseudomonadati</taxon>
        <taxon>Planctomycetota</taxon>
        <taxon>Planctomycetia</taxon>
        <taxon>Pirellulales</taxon>
        <taxon>Lacipirellulaceae</taxon>
        <taxon>Lacipirellula</taxon>
    </lineage>
</organism>
<name>A0A517U1A0_9BACT</name>
<evidence type="ECO:0000313" key="2">
    <source>
        <dbReference type="EMBL" id="QDT74397.1"/>
    </source>
</evidence>
<dbReference type="AlphaFoldDB" id="A0A517U1A0"/>
<dbReference type="OrthoDB" id="273136at2"/>
<accession>A0A517U1A0</accession>
<keyword evidence="3" id="KW-1185">Reference proteome</keyword>
<gene>
    <name evidence="2" type="ORF">I41_35920</name>
</gene>
<sequence>MQVEQSVSPSSQPSRTLRTAYTLAAGAAASMGTNVADAAIVYSGPQNISIASGNSQDLNLDGDAFNDILLKNYNFGGGPYQGASVNFFPGKLVGFTSGLAYVSALSAGATIDSTTAGPSFTGSMAYGAANPNAQFNNVTDAYIGLSFPAGGNTYYGWVRVDVNNAAKTFLVKDWAYESEAGLGIKAGAGLVPEPATLGLLACGAAGIAAIRRKRTAA</sequence>
<reference evidence="2 3" key="1">
    <citation type="submission" date="2019-02" db="EMBL/GenBank/DDBJ databases">
        <title>Deep-cultivation of Planctomycetes and their phenomic and genomic characterization uncovers novel biology.</title>
        <authorList>
            <person name="Wiegand S."/>
            <person name="Jogler M."/>
            <person name="Boedeker C."/>
            <person name="Pinto D."/>
            <person name="Vollmers J."/>
            <person name="Rivas-Marin E."/>
            <person name="Kohn T."/>
            <person name="Peeters S.H."/>
            <person name="Heuer A."/>
            <person name="Rast P."/>
            <person name="Oberbeckmann S."/>
            <person name="Bunk B."/>
            <person name="Jeske O."/>
            <person name="Meyerdierks A."/>
            <person name="Storesund J.E."/>
            <person name="Kallscheuer N."/>
            <person name="Luecker S."/>
            <person name="Lage O.M."/>
            <person name="Pohl T."/>
            <person name="Merkel B.J."/>
            <person name="Hornburger P."/>
            <person name="Mueller R.-W."/>
            <person name="Bruemmer F."/>
            <person name="Labrenz M."/>
            <person name="Spormann A.M."/>
            <person name="Op den Camp H."/>
            <person name="Overmann J."/>
            <person name="Amann R."/>
            <person name="Jetten M.S.M."/>
            <person name="Mascher T."/>
            <person name="Medema M.H."/>
            <person name="Devos D.P."/>
            <person name="Kaster A.-K."/>
            <person name="Ovreas L."/>
            <person name="Rohde M."/>
            <person name="Galperin M.Y."/>
            <person name="Jogler C."/>
        </authorList>
    </citation>
    <scope>NUCLEOTIDE SEQUENCE [LARGE SCALE GENOMIC DNA]</scope>
    <source>
        <strain evidence="2 3">I41</strain>
    </source>
</reference>
<dbReference type="Proteomes" id="UP000317909">
    <property type="component" value="Chromosome"/>
</dbReference>
<dbReference type="InterPro" id="IPR013424">
    <property type="entry name" value="Ice-binding_C"/>
</dbReference>
<dbReference type="EMBL" id="CP036339">
    <property type="protein sequence ID" value="QDT74397.1"/>
    <property type="molecule type" value="Genomic_DNA"/>
</dbReference>
<dbReference type="RefSeq" id="WP_145434151.1">
    <property type="nucleotide sequence ID" value="NZ_CP036339.1"/>
</dbReference>
<feature type="domain" description="Ice-binding protein C-terminal" evidence="1">
    <location>
        <begin position="191"/>
        <end position="213"/>
    </location>
</feature>
<dbReference type="Pfam" id="PF07589">
    <property type="entry name" value="PEP-CTERM"/>
    <property type="match status" value="1"/>
</dbReference>
<evidence type="ECO:0000259" key="1">
    <source>
        <dbReference type="Pfam" id="PF07589"/>
    </source>
</evidence>
<evidence type="ECO:0000313" key="3">
    <source>
        <dbReference type="Proteomes" id="UP000317909"/>
    </source>
</evidence>